<dbReference type="InterPro" id="IPR000073">
    <property type="entry name" value="AB_hydrolase_1"/>
</dbReference>
<feature type="transmembrane region" description="Helical" evidence="2">
    <location>
        <begin position="12"/>
        <end position="31"/>
    </location>
</feature>
<dbReference type="PANTHER" id="PTHR43798:SF31">
    <property type="entry name" value="AB HYDROLASE SUPERFAMILY PROTEIN YCLE"/>
    <property type="match status" value="1"/>
</dbReference>
<proteinExistence type="predicted"/>
<keyword evidence="2" id="KW-1133">Transmembrane helix</keyword>
<name>A0A7T5EII1_9BACL</name>
<dbReference type="Proteomes" id="UP000595847">
    <property type="component" value="Chromosome"/>
</dbReference>
<dbReference type="RefSeq" id="WP_198826875.1">
    <property type="nucleotide sequence ID" value="NZ_CP066308.1"/>
</dbReference>
<dbReference type="EMBL" id="CP073708">
    <property type="protein sequence ID" value="QUO40330.1"/>
    <property type="molecule type" value="Genomic_DNA"/>
</dbReference>
<protein>
    <submittedName>
        <fullName evidence="4">Alpha/beta hydrolase</fullName>
    </submittedName>
</protein>
<dbReference type="GO" id="GO:0016020">
    <property type="term" value="C:membrane"/>
    <property type="evidence" value="ECO:0007669"/>
    <property type="project" value="TreeGrafter"/>
</dbReference>
<dbReference type="SUPFAM" id="SSF53474">
    <property type="entry name" value="alpha/beta-Hydrolases"/>
    <property type="match status" value="1"/>
</dbReference>
<evidence type="ECO:0000256" key="2">
    <source>
        <dbReference type="SAM" id="Phobius"/>
    </source>
</evidence>
<dbReference type="EMBL" id="CP066308">
    <property type="protein sequence ID" value="QQE73249.1"/>
    <property type="molecule type" value="Genomic_DNA"/>
</dbReference>
<evidence type="ECO:0000313" key="7">
    <source>
        <dbReference type="Proteomes" id="UP000677234"/>
    </source>
</evidence>
<dbReference type="PANTHER" id="PTHR43798">
    <property type="entry name" value="MONOACYLGLYCEROL LIPASE"/>
    <property type="match status" value="1"/>
</dbReference>
<evidence type="ECO:0000256" key="1">
    <source>
        <dbReference type="ARBA" id="ARBA00022801"/>
    </source>
</evidence>
<dbReference type="PRINTS" id="PR00111">
    <property type="entry name" value="ABHYDROLASE"/>
</dbReference>
<dbReference type="AlphaFoldDB" id="A0A7T5EII1"/>
<dbReference type="Proteomes" id="UP000677234">
    <property type="component" value="Chromosome"/>
</dbReference>
<dbReference type="PRINTS" id="PR00412">
    <property type="entry name" value="EPOXHYDRLASE"/>
</dbReference>
<reference evidence="5" key="2">
    <citation type="submission" date="2021-04" db="EMBL/GenBank/DDBJ databases">
        <title>Brevibacillus composti FJAT-54423, complete genome.</title>
        <authorList>
            <person name="Tang R."/>
        </authorList>
    </citation>
    <scope>NUCLEOTIDE SEQUENCE</scope>
    <source>
        <strain evidence="5">FJAT-54424</strain>
    </source>
</reference>
<dbReference type="InterPro" id="IPR050266">
    <property type="entry name" value="AB_hydrolase_sf"/>
</dbReference>
<dbReference type="KEGG" id="bcop:JD108_15230"/>
<evidence type="ECO:0000313" key="6">
    <source>
        <dbReference type="Proteomes" id="UP000595847"/>
    </source>
</evidence>
<dbReference type="Pfam" id="PF00561">
    <property type="entry name" value="Abhydrolase_1"/>
    <property type="match status" value="1"/>
</dbReference>
<evidence type="ECO:0000313" key="4">
    <source>
        <dbReference type="EMBL" id="QQE73249.1"/>
    </source>
</evidence>
<evidence type="ECO:0000313" key="5">
    <source>
        <dbReference type="EMBL" id="QUO40330.1"/>
    </source>
</evidence>
<dbReference type="Gene3D" id="3.40.50.1820">
    <property type="entry name" value="alpha/beta hydrolase"/>
    <property type="match status" value="1"/>
</dbReference>
<keyword evidence="2" id="KW-0472">Membrane</keyword>
<keyword evidence="2" id="KW-0812">Transmembrane</keyword>
<accession>A0A7T5EII1</accession>
<dbReference type="InterPro" id="IPR000639">
    <property type="entry name" value="Epox_hydrolase-like"/>
</dbReference>
<dbReference type="GO" id="GO:0016787">
    <property type="term" value="F:hydrolase activity"/>
    <property type="evidence" value="ECO:0007669"/>
    <property type="project" value="UniProtKB-KW"/>
</dbReference>
<keyword evidence="1 4" id="KW-0378">Hydrolase</keyword>
<organism evidence="4 6">
    <name type="scientific">Brevibacillus composti</name>
    <dbReference type="NCBI Taxonomy" id="2796470"/>
    <lineage>
        <taxon>Bacteria</taxon>
        <taxon>Bacillati</taxon>
        <taxon>Bacillota</taxon>
        <taxon>Bacilli</taxon>
        <taxon>Bacillales</taxon>
        <taxon>Paenibacillaceae</taxon>
        <taxon>Brevibacillus</taxon>
    </lineage>
</organism>
<gene>
    <name evidence="4" type="ORF">JD108_15230</name>
    <name evidence="5" type="ORF">KDJ56_15175</name>
</gene>
<sequence length="323" mass="35276">MDTMYASVILPYLSHALLLVSAVLLFWLYLANRKAVKAAERSYPPGGSFVEVEGTRLHYLEKGKGRPLVFLHGGILSSYDFSAVLTEAASRGYRAIAFDRPGYGYSERPKKRRLTPRDQAHLLKEALAALQAEQPILVGHSWSASLALAYALAYPRELSGLVLLAPGAYGGKAYPAGAADLLLGQLMRLPLLGSLLAHTLLPPLARKLSFAMVQSTFSPDPVPAGYLAAARALWARPRQLKANREDVLAYVQTVPDMERHYASIATPMVIVVGEQDPFRPELQGLRLHRAVKGSQLVRLPQTGHMIPDVNPKAVVDAVELLDL</sequence>
<reference evidence="4 6" key="1">
    <citation type="submission" date="2020-12" db="EMBL/GenBank/DDBJ databases">
        <title>strain FJAT-54423T represents a novel species of the genus Brevibacillus.</title>
        <authorList>
            <person name="Tang R."/>
        </authorList>
    </citation>
    <scope>NUCLEOTIDE SEQUENCE [LARGE SCALE GENOMIC DNA]</scope>
    <source>
        <strain evidence="4 6">FJAT-54423</strain>
    </source>
</reference>
<feature type="domain" description="AB hydrolase-1" evidence="3">
    <location>
        <begin position="67"/>
        <end position="311"/>
    </location>
</feature>
<evidence type="ECO:0000259" key="3">
    <source>
        <dbReference type="Pfam" id="PF00561"/>
    </source>
</evidence>
<dbReference type="InterPro" id="IPR029058">
    <property type="entry name" value="AB_hydrolase_fold"/>
</dbReference>
<keyword evidence="7" id="KW-1185">Reference proteome</keyword>